<dbReference type="InterPro" id="IPR016064">
    <property type="entry name" value="NAD/diacylglycerol_kinase_sf"/>
</dbReference>
<feature type="compositionally biased region" description="Low complexity" evidence="1">
    <location>
        <begin position="93"/>
        <end position="102"/>
    </location>
</feature>
<evidence type="ECO:0000313" key="4">
    <source>
        <dbReference type="Proteomes" id="UP000005064"/>
    </source>
</evidence>
<organism evidence="3 4">
    <name type="scientific">Rhodococcus pyridinivorans AK37</name>
    <dbReference type="NCBI Taxonomy" id="1114960"/>
    <lineage>
        <taxon>Bacteria</taxon>
        <taxon>Bacillati</taxon>
        <taxon>Actinomycetota</taxon>
        <taxon>Actinomycetes</taxon>
        <taxon>Mycobacteriales</taxon>
        <taxon>Nocardiaceae</taxon>
        <taxon>Rhodococcus</taxon>
    </lineage>
</organism>
<feature type="compositionally biased region" description="Low complexity" evidence="1">
    <location>
        <begin position="504"/>
        <end position="522"/>
    </location>
</feature>
<sequence length="522" mass="55151">MIVPERYRTADRALFERSGALRASPADPLLRDLGRAANHSVLWVACAAVCATAGGHARRGAVRGLLSVAGASALTNGLLKPLLPRRRPRRAPTRSFGAARCRSPARRRSRPGTPRRRRRSRPGWCSNPLRLGWFWRRWPRRWPIRGCTPACTGPATSSSAPRSGRRWRGRRAAGGRCAAANRRPCRVAAAAPALPGGDGMLLVVNRDAGTAERAAARVTAALPRVRRVDLDPDGDPAEQSERLLTEYRPQAVGVCGGDGTVAAVLDVAVDARLPVAVFPGGTLNHFALDLGVVDLDETVRAVTAGQAVAVGLGQVTVTGPDGRTVRRFVNTASLGGYPDAVRLRQHWEPRIGKWPAAGLAMLAVLRTASPMPVRIDGAGRAVWLLFVGNGRYTPADQVPMSRAHLDPGTLDVRYLPAESRFSRLRLLVAAATGTLGASPMYRQRHIPGLAVEVIGDPVALATDGEVLADGTGFDFEVVPSALTVYRLAVDQPASGPDSVSEPVAVSDPDSGAGSAGVSDGAA</sequence>
<dbReference type="Proteomes" id="UP000005064">
    <property type="component" value="Unassembled WGS sequence"/>
</dbReference>
<dbReference type="Pfam" id="PF00781">
    <property type="entry name" value="DAGK_cat"/>
    <property type="match status" value="1"/>
</dbReference>
<protein>
    <submittedName>
        <fullName evidence="3">Diacylglycerol kinase</fullName>
    </submittedName>
</protein>
<evidence type="ECO:0000313" key="3">
    <source>
        <dbReference type="EMBL" id="EHK83908.1"/>
    </source>
</evidence>
<dbReference type="EMBL" id="AHBW01000038">
    <property type="protein sequence ID" value="EHK83908.1"/>
    <property type="molecule type" value="Genomic_DNA"/>
</dbReference>
<dbReference type="PROSITE" id="PS50146">
    <property type="entry name" value="DAGK"/>
    <property type="match status" value="1"/>
</dbReference>
<keyword evidence="3" id="KW-0418">Kinase</keyword>
<evidence type="ECO:0000259" key="2">
    <source>
        <dbReference type="PROSITE" id="PS50146"/>
    </source>
</evidence>
<dbReference type="InterPro" id="IPR017438">
    <property type="entry name" value="ATP-NAD_kinase_N"/>
</dbReference>
<keyword evidence="3" id="KW-0808">Transferase</keyword>
<feature type="compositionally biased region" description="Basic residues" evidence="1">
    <location>
        <begin position="103"/>
        <end position="121"/>
    </location>
</feature>
<proteinExistence type="predicted"/>
<dbReference type="Gene3D" id="2.60.200.40">
    <property type="match status" value="1"/>
</dbReference>
<accession>H0JRC5</accession>
<feature type="domain" description="DAGKc" evidence="2">
    <location>
        <begin position="195"/>
        <end position="319"/>
    </location>
</feature>
<dbReference type="GO" id="GO:0016301">
    <property type="term" value="F:kinase activity"/>
    <property type="evidence" value="ECO:0007669"/>
    <property type="project" value="UniProtKB-KW"/>
</dbReference>
<dbReference type="SUPFAM" id="SSF48317">
    <property type="entry name" value="Acid phosphatase/Vanadium-dependent haloperoxidase"/>
    <property type="match status" value="1"/>
</dbReference>
<comment type="caution">
    <text evidence="3">The sequence shown here is derived from an EMBL/GenBank/DDBJ whole genome shotgun (WGS) entry which is preliminary data.</text>
</comment>
<feature type="region of interest" description="Disordered" evidence="1">
    <location>
        <begin position="81"/>
        <end position="121"/>
    </location>
</feature>
<feature type="compositionally biased region" description="Basic residues" evidence="1">
    <location>
        <begin position="83"/>
        <end position="92"/>
    </location>
</feature>
<name>H0JRC5_9NOCA</name>
<dbReference type="InterPro" id="IPR001206">
    <property type="entry name" value="Diacylglycerol_kinase_cat_dom"/>
</dbReference>
<dbReference type="AlphaFoldDB" id="H0JRC5"/>
<dbReference type="Gene3D" id="3.40.50.10330">
    <property type="entry name" value="Probable inorganic polyphosphate/atp-NAD kinase, domain 1"/>
    <property type="match status" value="1"/>
</dbReference>
<feature type="region of interest" description="Disordered" evidence="1">
    <location>
        <begin position="492"/>
        <end position="522"/>
    </location>
</feature>
<dbReference type="SUPFAM" id="SSF111331">
    <property type="entry name" value="NAD kinase/diacylglycerol kinase-like"/>
    <property type="match status" value="1"/>
</dbReference>
<dbReference type="SMART" id="SM00046">
    <property type="entry name" value="DAGKc"/>
    <property type="match status" value="1"/>
</dbReference>
<evidence type="ECO:0000256" key="1">
    <source>
        <dbReference type="SAM" id="MobiDB-lite"/>
    </source>
</evidence>
<dbReference type="InterPro" id="IPR036938">
    <property type="entry name" value="PAP2/HPO_sf"/>
</dbReference>
<gene>
    <name evidence="3" type="ORF">AK37_11066</name>
</gene>
<reference evidence="3 4" key="1">
    <citation type="submission" date="2011-12" db="EMBL/GenBank/DDBJ databases">
        <authorList>
            <person name="Kriszt B."/>
            <person name="Tancsics A."/>
            <person name="Cserhati M."/>
            <person name="Toth A."/>
            <person name="Nagy I."/>
            <person name="Horvath B."/>
            <person name="Tamura T."/>
            <person name="Kukolya J."/>
            <person name="Szoboszlay S."/>
        </authorList>
    </citation>
    <scope>NUCLEOTIDE SEQUENCE [LARGE SCALE GENOMIC DNA]</scope>
    <source>
        <strain evidence="3 4">AK37</strain>
    </source>
</reference>